<dbReference type="Pfam" id="PF01565">
    <property type="entry name" value="FAD_binding_4"/>
    <property type="match status" value="1"/>
</dbReference>
<keyword evidence="11 20" id="KW-0274">FAD</keyword>
<evidence type="ECO:0000256" key="9">
    <source>
        <dbReference type="ARBA" id="ARBA00022618"/>
    </source>
</evidence>
<feature type="active site" evidence="20">
    <location>
        <position position="330"/>
    </location>
</feature>
<dbReference type="Gene3D" id="3.90.78.10">
    <property type="entry name" value="UDP-N-acetylenolpyruvoylglucosamine reductase, C-terminal domain"/>
    <property type="match status" value="1"/>
</dbReference>
<keyword evidence="16 20" id="KW-0131">Cell cycle</keyword>
<evidence type="ECO:0000256" key="3">
    <source>
        <dbReference type="ARBA" id="ARBA00004496"/>
    </source>
</evidence>
<dbReference type="EMBL" id="FOWR01000078">
    <property type="protein sequence ID" value="SFQ36183.1"/>
    <property type="molecule type" value="Genomic_DNA"/>
</dbReference>
<dbReference type="Pfam" id="PF02873">
    <property type="entry name" value="MurB_C"/>
    <property type="match status" value="1"/>
</dbReference>
<proteinExistence type="inferred from homology"/>
<dbReference type="GeneID" id="35870072"/>
<comment type="cofactor">
    <cofactor evidence="1 20">
        <name>FAD</name>
        <dbReference type="ChEBI" id="CHEBI:57692"/>
    </cofactor>
</comment>
<comment type="catalytic activity">
    <reaction evidence="19 20">
        <text>UDP-N-acetyl-alpha-D-muramate + NADP(+) = UDP-N-acetyl-3-O-(1-carboxyvinyl)-alpha-D-glucosamine + NADPH + H(+)</text>
        <dbReference type="Rhea" id="RHEA:12248"/>
        <dbReference type="ChEBI" id="CHEBI:15378"/>
        <dbReference type="ChEBI" id="CHEBI:57783"/>
        <dbReference type="ChEBI" id="CHEBI:58349"/>
        <dbReference type="ChEBI" id="CHEBI:68483"/>
        <dbReference type="ChEBI" id="CHEBI:70757"/>
        <dbReference type="EC" id="1.3.1.98"/>
    </reaction>
</comment>
<dbReference type="EC" id="1.3.1.98" evidence="6 20"/>
<keyword evidence="8 20" id="KW-0963">Cytoplasm</keyword>
<evidence type="ECO:0000256" key="2">
    <source>
        <dbReference type="ARBA" id="ARBA00003921"/>
    </source>
</evidence>
<keyword evidence="12 20" id="KW-0521">NADP</keyword>
<comment type="subcellular location">
    <subcellularLocation>
        <location evidence="3 20">Cytoplasm</location>
    </subcellularLocation>
</comment>
<dbReference type="RefSeq" id="WP_017012531.1">
    <property type="nucleotide sequence ID" value="NZ_FOWR01000078.1"/>
</dbReference>
<protein>
    <recommendedName>
        <fullName evidence="7 20">UDP-N-acetylenolpyruvoylglucosamine reductase</fullName>
        <ecNumber evidence="6 20">1.3.1.98</ecNumber>
    </recommendedName>
    <alternativeName>
        <fullName evidence="18 20">UDP-N-acetylmuramate dehydrogenase</fullName>
    </alternativeName>
</protein>
<dbReference type="GO" id="GO:0071555">
    <property type="term" value="P:cell wall organization"/>
    <property type="evidence" value="ECO:0007669"/>
    <property type="project" value="UniProtKB-KW"/>
</dbReference>
<dbReference type="PROSITE" id="PS51387">
    <property type="entry name" value="FAD_PCMH"/>
    <property type="match status" value="1"/>
</dbReference>
<dbReference type="AlphaFoldDB" id="A0A1I5XW55"/>
<keyword evidence="13 20" id="KW-0133">Cell shape</keyword>
<evidence type="ECO:0000256" key="17">
    <source>
        <dbReference type="ARBA" id="ARBA00023316"/>
    </source>
</evidence>
<evidence type="ECO:0000256" key="20">
    <source>
        <dbReference type="HAMAP-Rule" id="MF_00037"/>
    </source>
</evidence>
<dbReference type="SUPFAM" id="SSF56194">
    <property type="entry name" value="Uridine diphospho-N-Acetylenolpyruvylglucosamine reductase, MurB, C-terminal domain"/>
    <property type="match status" value="1"/>
</dbReference>
<evidence type="ECO:0000256" key="7">
    <source>
        <dbReference type="ARBA" id="ARBA00015188"/>
    </source>
</evidence>
<evidence type="ECO:0000256" key="18">
    <source>
        <dbReference type="ARBA" id="ARBA00031026"/>
    </source>
</evidence>
<dbReference type="GO" id="GO:0008762">
    <property type="term" value="F:UDP-N-acetylmuramate dehydrogenase activity"/>
    <property type="evidence" value="ECO:0007669"/>
    <property type="project" value="UniProtKB-UniRule"/>
</dbReference>
<dbReference type="GO" id="GO:0005829">
    <property type="term" value="C:cytosol"/>
    <property type="evidence" value="ECO:0007669"/>
    <property type="project" value="TreeGrafter"/>
</dbReference>
<dbReference type="GO" id="GO:0009252">
    <property type="term" value="P:peptidoglycan biosynthetic process"/>
    <property type="evidence" value="ECO:0007669"/>
    <property type="project" value="UniProtKB-UniRule"/>
</dbReference>
<dbReference type="InterPro" id="IPR003170">
    <property type="entry name" value="MurB"/>
</dbReference>
<evidence type="ECO:0000256" key="14">
    <source>
        <dbReference type="ARBA" id="ARBA00022984"/>
    </source>
</evidence>
<comment type="function">
    <text evidence="2 20">Cell wall formation.</text>
</comment>
<sequence length="348" mass="38133">MKAHCNTSLKPFHTFGLDVHAKEIIAAQSTEDFLAIWRDDAYKMLPKLIVGEGSNLLFCQDFEGLVVLNRLKGISVSETDTHWHLHVAGGENWHELVRWTVEQNMPGLENLALIPGLVGSAPIQNIGAYGVELNDRCEYVDVLHLDTGNIQRLSAHECAFGYRDSIFKQSLKHGYVIVAVGLQLAKAWEPVLGYGALSELAMQKVVCAQAIFNKVCEIRRAKLPDPYVLGNAGSFFKNPVVVASLGNKIKEEYPDMPAYPAGDNQVKLAAGWLIEKAGLKGHKLGGAAVHDKQALVLINAGNASAQDVVQLAKHVVETVYQSFGVELEHEVRFIGATEETSLEAICLR</sequence>
<evidence type="ECO:0000256" key="16">
    <source>
        <dbReference type="ARBA" id="ARBA00023306"/>
    </source>
</evidence>
<dbReference type="InterPro" id="IPR011601">
    <property type="entry name" value="MurB_C"/>
</dbReference>
<dbReference type="Gene3D" id="3.30.43.10">
    <property type="entry name" value="Uridine Diphospho-n-acetylenolpyruvylglucosamine Reductase, domain 2"/>
    <property type="match status" value="1"/>
</dbReference>
<keyword evidence="10 20" id="KW-0285">Flavoprotein</keyword>
<comment type="similarity">
    <text evidence="5 20">Belongs to the MurB family.</text>
</comment>
<evidence type="ECO:0000256" key="1">
    <source>
        <dbReference type="ARBA" id="ARBA00001974"/>
    </source>
</evidence>
<evidence type="ECO:0000256" key="13">
    <source>
        <dbReference type="ARBA" id="ARBA00022960"/>
    </source>
</evidence>
<dbReference type="NCBIfam" id="NF000755">
    <property type="entry name" value="PRK00046.1"/>
    <property type="match status" value="1"/>
</dbReference>
<evidence type="ECO:0000259" key="21">
    <source>
        <dbReference type="PROSITE" id="PS51387"/>
    </source>
</evidence>
<evidence type="ECO:0000256" key="8">
    <source>
        <dbReference type="ARBA" id="ARBA00022490"/>
    </source>
</evidence>
<dbReference type="Gene3D" id="3.30.465.10">
    <property type="match status" value="1"/>
</dbReference>
<feature type="active site" description="Proton donor" evidence="20">
    <location>
        <position position="234"/>
    </location>
</feature>
<evidence type="ECO:0000256" key="4">
    <source>
        <dbReference type="ARBA" id="ARBA00004752"/>
    </source>
</evidence>
<dbReference type="InterPro" id="IPR036635">
    <property type="entry name" value="MurB_C_sf"/>
</dbReference>
<dbReference type="Proteomes" id="UP000182692">
    <property type="component" value="Unassembled WGS sequence"/>
</dbReference>
<dbReference type="UniPathway" id="UPA00219"/>
<evidence type="ECO:0000256" key="12">
    <source>
        <dbReference type="ARBA" id="ARBA00022857"/>
    </source>
</evidence>
<dbReference type="InterPro" id="IPR016169">
    <property type="entry name" value="FAD-bd_PCMH_sub2"/>
</dbReference>
<dbReference type="PANTHER" id="PTHR21071">
    <property type="entry name" value="UDP-N-ACETYLENOLPYRUVOYLGLUCOSAMINE REDUCTASE"/>
    <property type="match status" value="1"/>
</dbReference>
<gene>
    <name evidence="20" type="primary">murB</name>
    <name evidence="22" type="ORF">SAMN03084138_04859</name>
</gene>
<feature type="active site" evidence="20">
    <location>
        <position position="163"/>
    </location>
</feature>
<dbReference type="GO" id="GO:0051301">
    <property type="term" value="P:cell division"/>
    <property type="evidence" value="ECO:0007669"/>
    <property type="project" value="UniProtKB-KW"/>
</dbReference>
<evidence type="ECO:0000256" key="6">
    <source>
        <dbReference type="ARBA" id="ARBA00012518"/>
    </source>
</evidence>
<dbReference type="InterPro" id="IPR016167">
    <property type="entry name" value="FAD-bd_PCMH_sub1"/>
</dbReference>
<evidence type="ECO:0000313" key="22">
    <source>
        <dbReference type="EMBL" id="SFQ36183.1"/>
    </source>
</evidence>
<dbReference type="GO" id="GO:0008360">
    <property type="term" value="P:regulation of cell shape"/>
    <property type="evidence" value="ECO:0007669"/>
    <property type="project" value="UniProtKB-KW"/>
</dbReference>
<dbReference type="GO" id="GO:0071949">
    <property type="term" value="F:FAD binding"/>
    <property type="evidence" value="ECO:0007669"/>
    <property type="project" value="InterPro"/>
</dbReference>
<name>A0A1I5XW55_9GAMM</name>
<keyword evidence="9 20" id="KW-0132">Cell division</keyword>
<dbReference type="InterPro" id="IPR016166">
    <property type="entry name" value="FAD-bd_PCMH"/>
</dbReference>
<evidence type="ECO:0000313" key="23">
    <source>
        <dbReference type="Proteomes" id="UP000182692"/>
    </source>
</evidence>
<accession>A0A1I5XW55</accession>
<evidence type="ECO:0000256" key="15">
    <source>
        <dbReference type="ARBA" id="ARBA00023002"/>
    </source>
</evidence>
<reference evidence="22 23" key="1">
    <citation type="submission" date="2016-10" db="EMBL/GenBank/DDBJ databases">
        <authorList>
            <person name="de Groot N.N."/>
        </authorList>
    </citation>
    <scope>NUCLEOTIDE SEQUENCE [LARGE SCALE GENOMIC DNA]</scope>
    <source>
        <strain evidence="22 23">DSM 15893</strain>
    </source>
</reference>
<dbReference type="HAMAP" id="MF_00037">
    <property type="entry name" value="MurB"/>
    <property type="match status" value="1"/>
</dbReference>
<evidence type="ECO:0000256" key="19">
    <source>
        <dbReference type="ARBA" id="ARBA00048914"/>
    </source>
</evidence>
<evidence type="ECO:0000256" key="11">
    <source>
        <dbReference type="ARBA" id="ARBA00022827"/>
    </source>
</evidence>
<evidence type="ECO:0000256" key="10">
    <source>
        <dbReference type="ARBA" id="ARBA00022630"/>
    </source>
</evidence>
<dbReference type="NCBIfam" id="NF010478">
    <property type="entry name" value="PRK13903.1"/>
    <property type="match status" value="1"/>
</dbReference>
<dbReference type="OrthoDB" id="9804753at2"/>
<dbReference type="PANTHER" id="PTHR21071:SF4">
    <property type="entry name" value="UDP-N-ACETYLENOLPYRUVOYLGLUCOSAMINE REDUCTASE"/>
    <property type="match status" value="1"/>
</dbReference>
<dbReference type="InterPro" id="IPR006094">
    <property type="entry name" value="Oxid_FAD_bind_N"/>
</dbReference>
<feature type="domain" description="FAD-binding PCMH-type" evidence="21">
    <location>
        <begin position="17"/>
        <end position="187"/>
    </location>
</feature>
<dbReference type="STRING" id="1121869.SAMN03084138_04859"/>
<organism evidence="22 23">
    <name type="scientific">Enterovibrio norvegicus DSM 15893</name>
    <dbReference type="NCBI Taxonomy" id="1121869"/>
    <lineage>
        <taxon>Bacteria</taxon>
        <taxon>Pseudomonadati</taxon>
        <taxon>Pseudomonadota</taxon>
        <taxon>Gammaproteobacteria</taxon>
        <taxon>Vibrionales</taxon>
        <taxon>Vibrionaceae</taxon>
        <taxon>Enterovibrio</taxon>
    </lineage>
</organism>
<dbReference type="NCBIfam" id="TIGR00179">
    <property type="entry name" value="murB"/>
    <property type="match status" value="1"/>
</dbReference>
<evidence type="ECO:0000256" key="5">
    <source>
        <dbReference type="ARBA" id="ARBA00010485"/>
    </source>
</evidence>
<comment type="pathway">
    <text evidence="4 20">Cell wall biogenesis; peptidoglycan biosynthesis.</text>
</comment>
<dbReference type="SUPFAM" id="SSF56176">
    <property type="entry name" value="FAD-binding/transporter-associated domain-like"/>
    <property type="match status" value="1"/>
</dbReference>
<keyword evidence="17 20" id="KW-0961">Cell wall biogenesis/degradation</keyword>
<dbReference type="InterPro" id="IPR036318">
    <property type="entry name" value="FAD-bd_PCMH-like_sf"/>
</dbReference>
<keyword evidence="15 20" id="KW-0560">Oxidoreductase</keyword>
<keyword evidence="14 20" id="KW-0573">Peptidoglycan synthesis</keyword>